<dbReference type="Proteomes" id="UP000267101">
    <property type="component" value="Unassembled WGS sequence"/>
</dbReference>
<accession>A0A8B3K5B4</accession>
<organism evidence="1 2">
    <name type="scientific">Shigella sonnei</name>
    <dbReference type="NCBI Taxonomy" id="624"/>
    <lineage>
        <taxon>Bacteria</taxon>
        <taxon>Pseudomonadati</taxon>
        <taxon>Pseudomonadota</taxon>
        <taxon>Gammaproteobacteria</taxon>
        <taxon>Enterobacterales</taxon>
        <taxon>Enterobacteriaceae</taxon>
        <taxon>Shigella</taxon>
    </lineage>
</organism>
<dbReference type="EMBL" id="RXYT01000134">
    <property type="protein sequence ID" value="RTY42710.1"/>
    <property type="molecule type" value="Genomic_DNA"/>
</dbReference>
<reference evidence="1 2" key="1">
    <citation type="submission" date="2018-12" db="EMBL/GenBank/DDBJ databases">
        <title>Na.</title>
        <authorList>
            <person name="Fouts D.E."/>
            <person name="Sutton G."/>
            <person name="Singh I."/>
            <person name="Nguyen K."/>
        </authorList>
    </citation>
    <scope>NUCLEOTIDE SEQUENCE [LARGE SCALE GENOMIC DNA]</scope>
    <source>
        <strain evidence="1 2">AP274</strain>
    </source>
</reference>
<evidence type="ECO:0000313" key="1">
    <source>
        <dbReference type="EMBL" id="RTY42710.1"/>
    </source>
</evidence>
<evidence type="ECO:0000313" key="2">
    <source>
        <dbReference type="Proteomes" id="UP000267101"/>
    </source>
</evidence>
<comment type="caution">
    <text evidence="1">The sequence shown here is derived from an EMBL/GenBank/DDBJ whole genome shotgun (WGS) entry which is preliminary data.</text>
</comment>
<gene>
    <name evidence="1" type="ORF">EKS37_19350</name>
</gene>
<name>A0A8B3K5B4_SHISO</name>
<protein>
    <submittedName>
        <fullName evidence="1">Peptide synthetase</fullName>
    </submittedName>
</protein>
<dbReference type="AlphaFoldDB" id="A0A8B3K5B4"/>
<sequence>MNAGQPFDDVPTNPFLQPDVCSLTLDDAASDANRTVLNNRS</sequence>
<proteinExistence type="predicted"/>